<gene>
    <name evidence="1" type="ORF">MDA_GLEAN10001628</name>
</gene>
<keyword evidence="2" id="KW-1185">Reference proteome</keyword>
<dbReference type="Proteomes" id="UP000010556">
    <property type="component" value="Unassembled WGS sequence"/>
</dbReference>
<dbReference type="AlphaFoldDB" id="L5LIU1"/>
<sequence length="84" mass="8817">MAFFMSVTPKDGGGDALGDDLVDIGEGSQPPELLLFLRGHGPSKAAARAICVYLDAQDTDVGAPDAHAHLSQPLLAVRPNFLME</sequence>
<evidence type="ECO:0000313" key="2">
    <source>
        <dbReference type="Proteomes" id="UP000010556"/>
    </source>
</evidence>
<reference evidence="2" key="1">
    <citation type="journal article" date="2013" name="Science">
        <title>Comparative analysis of bat genomes provides insight into the evolution of flight and immunity.</title>
        <authorList>
            <person name="Zhang G."/>
            <person name="Cowled C."/>
            <person name="Shi Z."/>
            <person name="Huang Z."/>
            <person name="Bishop-Lilly K.A."/>
            <person name="Fang X."/>
            <person name="Wynne J.W."/>
            <person name="Xiong Z."/>
            <person name="Baker M.L."/>
            <person name="Zhao W."/>
            <person name="Tachedjian M."/>
            <person name="Zhu Y."/>
            <person name="Zhou P."/>
            <person name="Jiang X."/>
            <person name="Ng J."/>
            <person name="Yang L."/>
            <person name="Wu L."/>
            <person name="Xiao J."/>
            <person name="Feng Y."/>
            <person name="Chen Y."/>
            <person name="Sun X."/>
            <person name="Zhang Y."/>
            <person name="Marsh G.A."/>
            <person name="Crameri G."/>
            <person name="Broder C.C."/>
            <person name="Frey K.G."/>
            <person name="Wang L.F."/>
            <person name="Wang J."/>
        </authorList>
    </citation>
    <scope>NUCLEOTIDE SEQUENCE [LARGE SCALE GENOMIC DNA]</scope>
</reference>
<proteinExistence type="predicted"/>
<accession>L5LIU1</accession>
<organism evidence="1 2">
    <name type="scientific">Myotis davidii</name>
    <name type="common">David's myotis</name>
    <dbReference type="NCBI Taxonomy" id="225400"/>
    <lineage>
        <taxon>Eukaryota</taxon>
        <taxon>Metazoa</taxon>
        <taxon>Chordata</taxon>
        <taxon>Craniata</taxon>
        <taxon>Vertebrata</taxon>
        <taxon>Euteleostomi</taxon>
        <taxon>Mammalia</taxon>
        <taxon>Eutheria</taxon>
        <taxon>Laurasiatheria</taxon>
        <taxon>Chiroptera</taxon>
        <taxon>Yangochiroptera</taxon>
        <taxon>Vespertilionidae</taxon>
        <taxon>Myotis</taxon>
    </lineage>
</organism>
<name>L5LIU1_MYODS</name>
<dbReference type="EMBL" id="KB111349">
    <property type="protein sequence ID" value="ELK25925.1"/>
    <property type="molecule type" value="Genomic_DNA"/>
</dbReference>
<evidence type="ECO:0000313" key="1">
    <source>
        <dbReference type="EMBL" id="ELK25925.1"/>
    </source>
</evidence>
<protein>
    <submittedName>
        <fullName evidence="1">Uncharacterized protein</fullName>
    </submittedName>
</protein>